<accession>A0A3N9P0F9</accession>
<dbReference type="PANTHER" id="PTHR10996:SF283">
    <property type="entry name" value="GLYOXYLATE_HYDROXYPYRUVATE REDUCTASE B"/>
    <property type="match status" value="1"/>
</dbReference>
<name>A0A3N9P0F9_9BACL</name>
<dbReference type="InterPro" id="IPR006140">
    <property type="entry name" value="D-isomer_DH_NAD-bd"/>
</dbReference>
<evidence type="ECO:0000256" key="3">
    <source>
        <dbReference type="RuleBase" id="RU003719"/>
    </source>
</evidence>
<feature type="domain" description="D-isomer specific 2-hydroxyacid dehydrogenase NAD-binding" evidence="5">
    <location>
        <begin position="113"/>
        <end position="290"/>
    </location>
</feature>
<dbReference type="CDD" id="cd05301">
    <property type="entry name" value="GDH"/>
    <property type="match status" value="1"/>
</dbReference>
<gene>
    <name evidence="6" type="ORF">EH198_19965</name>
</gene>
<dbReference type="GO" id="GO:0051287">
    <property type="term" value="F:NAD binding"/>
    <property type="evidence" value="ECO:0007669"/>
    <property type="project" value="InterPro"/>
</dbReference>
<dbReference type="FunFam" id="3.40.50.720:FF:000462">
    <property type="entry name" value="Glyoxylate reductase (NADP+)"/>
    <property type="match status" value="1"/>
</dbReference>
<evidence type="ECO:0000256" key="1">
    <source>
        <dbReference type="ARBA" id="ARBA00005854"/>
    </source>
</evidence>
<sequence length="334" mass="37219">MAKPVVFIPSKIPEEEKVLRFLEEFAEVDYRDEEEMLDEEVFYEGLQRASGLMIYSRNKIRSHVLDRAPLLKAVCNIAVGYDNLDLNELTRRGIAATNTPDVLTETTADLAFSLVLASGRRLAEADHFVKSGGWNGWLPSLMLGKDVHGATLGIIGYGRIGSAIARRAKGFNMNILYNNLVREERDEQELGIQFVPVEELLQRSDFVLVQVPLTPQTEKMISDKQFGLMKKDAYFINASRGGVVDEAALIRALQEKQIAGAGLDVFEHEPIDKTHPFLSMPNVVTLPHIGSATWQTRAKMAMKAAENMAAILQGRRPVNLVNPNVWTVKDGTVQ</sequence>
<dbReference type="InterPro" id="IPR006139">
    <property type="entry name" value="D-isomer_2_OHA_DH_cat_dom"/>
</dbReference>
<evidence type="ECO:0000256" key="2">
    <source>
        <dbReference type="ARBA" id="ARBA00023002"/>
    </source>
</evidence>
<dbReference type="InterPro" id="IPR036291">
    <property type="entry name" value="NAD(P)-bd_dom_sf"/>
</dbReference>
<dbReference type="GO" id="GO:0005829">
    <property type="term" value="C:cytosol"/>
    <property type="evidence" value="ECO:0007669"/>
    <property type="project" value="TreeGrafter"/>
</dbReference>
<dbReference type="RefSeq" id="WP_124697275.1">
    <property type="nucleotide sequence ID" value="NZ_JBHUFE010000036.1"/>
</dbReference>
<keyword evidence="2 3" id="KW-0560">Oxidoreductase</keyword>
<dbReference type="GO" id="GO:0016618">
    <property type="term" value="F:hydroxypyruvate reductase [NAD(P)H] activity"/>
    <property type="evidence" value="ECO:0007669"/>
    <property type="project" value="TreeGrafter"/>
</dbReference>
<dbReference type="PROSITE" id="PS00671">
    <property type="entry name" value="D_2_HYDROXYACID_DH_3"/>
    <property type="match status" value="1"/>
</dbReference>
<dbReference type="SUPFAM" id="SSF52283">
    <property type="entry name" value="Formate/glycerate dehydrogenase catalytic domain-like"/>
    <property type="match status" value="1"/>
</dbReference>
<feature type="domain" description="D-isomer specific 2-hydroxyacid dehydrogenase catalytic" evidence="4">
    <location>
        <begin position="15"/>
        <end position="322"/>
    </location>
</feature>
<dbReference type="OrthoDB" id="9805416at2"/>
<dbReference type="AlphaFoldDB" id="A0A3N9P0F9"/>
<dbReference type="Pfam" id="PF02826">
    <property type="entry name" value="2-Hacid_dh_C"/>
    <property type="match status" value="1"/>
</dbReference>
<protein>
    <submittedName>
        <fullName evidence="6">D-glycerate dehydrogenase</fullName>
    </submittedName>
</protein>
<keyword evidence="7" id="KW-1185">Reference proteome</keyword>
<organism evidence="6 7">
    <name type="scientific">Paenibacillus rhizophilus</name>
    <dbReference type="NCBI Taxonomy" id="1850366"/>
    <lineage>
        <taxon>Bacteria</taxon>
        <taxon>Bacillati</taxon>
        <taxon>Bacillota</taxon>
        <taxon>Bacilli</taxon>
        <taxon>Bacillales</taxon>
        <taxon>Paenibacillaceae</taxon>
        <taxon>Paenibacillus</taxon>
    </lineage>
</organism>
<dbReference type="EMBL" id="RQPI01000015">
    <property type="protein sequence ID" value="RQW09169.1"/>
    <property type="molecule type" value="Genomic_DNA"/>
</dbReference>
<dbReference type="Gene3D" id="3.40.50.720">
    <property type="entry name" value="NAD(P)-binding Rossmann-like Domain"/>
    <property type="match status" value="2"/>
</dbReference>
<dbReference type="PANTHER" id="PTHR10996">
    <property type="entry name" value="2-HYDROXYACID DEHYDROGENASE-RELATED"/>
    <property type="match status" value="1"/>
</dbReference>
<comment type="similarity">
    <text evidence="1 3">Belongs to the D-isomer specific 2-hydroxyacid dehydrogenase family.</text>
</comment>
<dbReference type="SUPFAM" id="SSF51735">
    <property type="entry name" value="NAD(P)-binding Rossmann-fold domains"/>
    <property type="match status" value="1"/>
</dbReference>
<dbReference type="InterPro" id="IPR050223">
    <property type="entry name" value="D-isomer_2-hydroxyacid_DH"/>
</dbReference>
<evidence type="ECO:0000259" key="5">
    <source>
        <dbReference type="Pfam" id="PF02826"/>
    </source>
</evidence>
<evidence type="ECO:0000259" key="4">
    <source>
        <dbReference type="Pfam" id="PF00389"/>
    </source>
</evidence>
<evidence type="ECO:0000313" key="6">
    <source>
        <dbReference type="EMBL" id="RQW09169.1"/>
    </source>
</evidence>
<dbReference type="InterPro" id="IPR029753">
    <property type="entry name" value="D-isomer_DH_CS"/>
</dbReference>
<dbReference type="Pfam" id="PF00389">
    <property type="entry name" value="2-Hacid_dh"/>
    <property type="match status" value="1"/>
</dbReference>
<evidence type="ECO:0000313" key="7">
    <source>
        <dbReference type="Proteomes" id="UP000282529"/>
    </source>
</evidence>
<proteinExistence type="inferred from homology"/>
<dbReference type="Proteomes" id="UP000282529">
    <property type="component" value="Unassembled WGS sequence"/>
</dbReference>
<comment type="caution">
    <text evidence="6">The sequence shown here is derived from an EMBL/GenBank/DDBJ whole genome shotgun (WGS) entry which is preliminary data.</text>
</comment>
<dbReference type="GO" id="GO:0030267">
    <property type="term" value="F:glyoxylate reductase (NADPH) activity"/>
    <property type="evidence" value="ECO:0007669"/>
    <property type="project" value="TreeGrafter"/>
</dbReference>
<reference evidence="6 7" key="1">
    <citation type="submission" date="2018-11" db="EMBL/GenBank/DDBJ databases">
        <title>Genome sequence of strain 7197.</title>
        <authorList>
            <person name="Gao J."/>
            <person name="Sun J."/>
        </authorList>
    </citation>
    <scope>NUCLEOTIDE SEQUENCE [LARGE SCALE GENOMIC DNA]</scope>
    <source>
        <strain evidence="6 7">7197</strain>
    </source>
</reference>